<keyword evidence="5 7" id="KW-1133">Transmembrane helix</keyword>
<dbReference type="GO" id="GO:0005886">
    <property type="term" value="C:plasma membrane"/>
    <property type="evidence" value="ECO:0007669"/>
    <property type="project" value="UniProtKB-SubCell"/>
</dbReference>
<proteinExistence type="inferred from homology"/>
<dbReference type="Proteomes" id="UP000633365">
    <property type="component" value="Unassembled WGS sequence"/>
</dbReference>
<dbReference type="InterPro" id="IPR001640">
    <property type="entry name" value="Lgt"/>
</dbReference>
<dbReference type="RefSeq" id="WP_186833569.1">
    <property type="nucleotide sequence ID" value="NZ_JAEQMG010000010.1"/>
</dbReference>
<evidence type="ECO:0000256" key="4">
    <source>
        <dbReference type="ARBA" id="ARBA00022692"/>
    </source>
</evidence>
<dbReference type="EMBL" id="JAEQMG010000010">
    <property type="protein sequence ID" value="MBK6087112.1"/>
    <property type="molecule type" value="Genomic_DNA"/>
</dbReference>
<dbReference type="PANTHER" id="PTHR30589:SF0">
    <property type="entry name" value="PHOSPHATIDYLGLYCEROL--PROLIPOPROTEIN DIACYLGLYCERYL TRANSFERASE"/>
    <property type="match status" value="1"/>
</dbReference>
<evidence type="ECO:0000256" key="2">
    <source>
        <dbReference type="ARBA" id="ARBA00022475"/>
    </source>
</evidence>
<dbReference type="PANTHER" id="PTHR30589">
    <property type="entry name" value="PROLIPOPROTEIN DIACYLGLYCERYL TRANSFERASE"/>
    <property type="match status" value="1"/>
</dbReference>
<comment type="caution">
    <text evidence="8">The sequence shown here is derived from an EMBL/GenBank/DDBJ whole genome shotgun (WGS) entry which is preliminary data.</text>
</comment>
<dbReference type="PROSITE" id="PS01311">
    <property type="entry name" value="LGT"/>
    <property type="match status" value="1"/>
</dbReference>
<feature type="transmembrane region" description="Helical" evidence="7">
    <location>
        <begin position="60"/>
        <end position="82"/>
    </location>
</feature>
<evidence type="ECO:0000256" key="5">
    <source>
        <dbReference type="ARBA" id="ARBA00022989"/>
    </source>
</evidence>
<dbReference type="AlphaFoldDB" id="A0A934WQT4"/>
<protein>
    <recommendedName>
        <fullName evidence="7">Phosphatidylglycerol--prolipoprotein diacylglyceryl transferase</fullName>
        <ecNumber evidence="7">2.5.1.145</ecNumber>
    </recommendedName>
</protein>
<keyword evidence="3 7" id="KW-0808">Transferase</keyword>
<organism evidence="8 9">
    <name type="scientific">Ruminococcus difficilis</name>
    <dbReference type="NCBI Taxonomy" id="2763069"/>
    <lineage>
        <taxon>Bacteria</taxon>
        <taxon>Bacillati</taxon>
        <taxon>Bacillota</taxon>
        <taxon>Clostridia</taxon>
        <taxon>Eubacteriales</taxon>
        <taxon>Oscillospiraceae</taxon>
        <taxon>Ruminococcus</taxon>
    </lineage>
</organism>
<dbReference type="NCBIfam" id="TIGR00544">
    <property type="entry name" value="lgt"/>
    <property type="match status" value="1"/>
</dbReference>
<dbReference type="GO" id="GO:0042158">
    <property type="term" value="P:lipoprotein biosynthetic process"/>
    <property type="evidence" value="ECO:0007669"/>
    <property type="project" value="UniProtKB-UniRule"/>
</dbReference>
<feature type="transmembrane region" description="Helical" evidence="7">
    <location>
        <begin position="208"/>
        <end position="225"/>
    </location>
</feature>
<comment type="pathway">
    <text evidence="7">Protein modification; lipoprotein biosynthesis (diacylglyceryl transfer).</text>
</comment>
<comment type="catalytic activity">
    <reaction evidence="7">
        <text>L-cysteinyl-[prolipoprotein] + a 1,2-diacyl-sn-glycero-3-phospho-(1'-sn-glycerol) = an S-1,2-diacyl-sn-glyceryl-L-cysteinyl-[prolipoprotein] + sn-glycerol 1-phosphate + H(+)</text>
        <dbReference type="Rhea" id="RHEA:56712"/>
        <dbReference type="Rhea" id="RHEA-COMP:14679"/>
        <dbReference type="Rhea" id="RHEA-COMP:14680"/>
        <dbReference type="ChEBI" id="CHEBI:15378"/>
        <dbReference type="ChEBI" id="CHEBI:29950"/>
        <dbReference type="ChEBI" id="CHEBI:57685"/>
        <dbReference type="ChEBI" id="CHEBI:64716"/>
        <dbReference type="ChEBI" id="CHEBI:140658"/>
        <dbReference type="EC" id="2.5.1.145"/>
    </reaction>
</comment>
<comment type="similarity">
    <text evidence="1 7">Belongs to the Lgt family.</text>
</comment>
<accession>A0A934WQT4</accession>
<feature type="transmembrane region" description="Helical" evidence="7">
    <location>
        <begin position="245"/>
        <end position="262"/>
    </location>
</feature>
<keyword evidence="4 7" id="KW-0812">Transmembrane</keyword>
<feature type="transmembrane region" description="Helical" evidence="7">
    <location>
        <begin position="179"/>
        <end position="196"/>
    </location>
</feature>
<dbReference type="Pfam" id="PF01790">
    <property type="entry name" value="LGT"/>
    <property type="match status" value="1"/>
</dbReference>
<evidence type="ECO:0000256" key="1">
    <source>
        <dbReference type="ARBA" id="ARBA00007150"/>
    </source>
</evidence>
<evidence type="ECO:0000256" key="6">
    <source>
        <dbReference type="ARBA" id="ARBA00023136"/>
    </source>
</evidence>
<keyword evidence="9" id="KW-1185">Reference proteome</keyword>
<keyword evidence="2 7" id="KW-1003">Cell membrane</keyword>
<evidence type="ECO:0000313" key="8">
    <source>
        <dbReference type="EMBL" id="MBK6087112.1"/>
    </source>
</evidence>
<dbReference type="HAMAP" id="MF_01147">
    <property type="entry name" value="Lgt"/>
    <property type="match status" value="1"/>
</dbReference>
<gene>
    <name evidence="7 8" type="primary">lgt</name>
    <name evidence="8" type="ORF">JKK62_00315</name>
</gene>
<reference evidence="8" key="1">
    <citation type="submission" date="2021-01" db="EMBL/GenBank/DDBJ databases">
        <title>Genome public.</title>
        <authorList>
            <person name="Liu C."/>
            <person name="Sun Q."/>
        </authorList>
    </citation>
    <scope>NUCLEOTIDE SEQUENCE</scope>
    <source>
        <strain evidence="8">M6</strain>
    </source>
</reference>
<dbReference type="GO" id="GO:0008961">
    <property type="term" value="F:phosphatidylglycerol-prolipoprotein diacylglyceryl transferase activity"/>
    <property type="evidence" value="ECO:0007669"/>
    <property type="project" value="UniProtKB-UniRule"/>
</dbReference>
<comment type="function">
    <text evidence="7">Catalyzes the transfer of the diacylglyceryl group from phosphatidylglycerol to the sulfhydryl group of the N-terminal cysteine of a prolipoprotein, the first step in the formation of mature lipoproteins.</text>
</comment>
<evidence type="ECO:0000256" key="3">
    <source>
        <dbReference type="ARBA" id="ARBA00022679"/>
    </source>
</evidence>
<keyword evidence="6 7" id="KW-0472">Membrane</keyword>
<evidence type="ECO:0000313" key="9">
    <source>
        <dbReference type="Proteomes" id="UP000633365"/>
    </source>
</evidence>
<dbReference type="EC" id="2.5.1.145" evidence="7"/>
<sequence>MFHVSFPGLGINDLPINRVAFSIGSFNVYWYGILIAIGLILAVTYAYFNARHYDVDRNKLIDCVIVGIITSIIGARAYYVFFKWDYFSAHPGEIIDIRDGGIAIYGAIIGSLVGGLIMAKIRKMKFLPILDITMTSFLIGQAIGRWGNFFNQEAFGTPTDNVFRMVSENTGGVGVHPCFLYESVWCALGFLFLFIFNRKFQKYHGQAFYLYLVWYGLERTVVEGLRTDSLYLPFQVFGYDIRVSQVLSAVLVIVGIILLIVNRKKDDGMKGRTFPKRHKKSKKRG</sequence>
<name>A0A934WQT4_9FIRM</name>
<feature type="binding site" evidence="7">
    <location>
        <position position="145"/>
    </location>
    <ligand>
        <name>a 1,2-diacyl-sn-glycero-3-phospho-(1'-sn-glycerol)</name>
        <dbReference type="ChEBI" id="CHEBI:64716"/>
    </ligand>
</feature>
<evidence type="ECO:0000256" key="7">
    <source>
        <dbReference type="HAMAP-Rule" id="MF_01147"/>
    </source>
</evidence>
<feature type="transmembrane region" description="Helical" evidence="7">
    <location>
        <begin position="126"/>
        <end position="144"/>
    </location>
</feature>
<feature type="transmembrane region" description="Helical" evidence="7">
    <location>
        <begin position="102"/>
        <end position="119"/>
    </location>
</feature>
<comment type="subcellular location">
    <subcellularLocation>
        <location evidence="7">Cell membrane</location>
        <topology evidence="7">Multi-pass membrane protein</topology>
    </subcellularLocation>
</comment>
<feature type="transmembrane region" description="Helical" evidence="7">
    <location>
        <begin position="28"/>
        <end position="48"/>
    </location>
</feature>